<dbReference type="GeneID" id="20242238"/>
<dbReference type="InterPro" id="IPR002048">
    <property type="entry name" value="EF_hand_dom"/>
</dbReference>
<feature type="signal peptide" evidence="2">
    <location>
        <begin position="1"/>
        <end position="15"/>
    </location>
</feature>
<evidence type="ECO:0000256" key="1">
    <source>
        <dbReference type="ARBA" id="ARBA00022837"/>
    </source>
</evidence>
<keyword evidence="1" id="KW-0106">Calcium</keyword>
<evidence type="ECO:0000313" key="5">
    <source>
        <dbReference type="Proteomes" id="UP000030746"/>
    </source>
</evidence>
<dbReference type="InterPro" id="IPR011992">
    <property type="entry name" value="EF-hand-dom_pair"/>
</dbReference>
<keyword evidence="2" id="KW-0732">Signal</keyword>
<dbReference type="Proteomes" id="UP000030746">
    <property type="component" value="Unassembled WGS sequence"/>
</dbReference>
<dbReference type="Gene3D" id="1.10.238.10">
    <property type="entry name" value="EF-hand"/>
    <property type="match status" value="1"/>
</dbReference>
<dbReference type="EMBL" id="KB200592">
    <property type="protein sequence ID" value="ESP00979.1"/>
    <property type="molecule type" value="Genomic_DNA"/>
</dbReference>
<sequence length="139" mass="15627">MNAFLLLTLVAGAFAASCRHDDHTTWTETQVIDLVTSHMNRDGDNVISELNIGIEFVLKYDHNFRNGVELHEFTKQWVKTYHDEVALATHIFQHLDMDSSGSLDTDDIAPLIARVDTSGDGLVQVNEFKAYLKAIYNAC</sequence>
<evidence type="ECO:0000313" key="4">
    <source>
        <dbReference type="EMBL" id="ESP00979.1"/>
    </source>
</evidence>
<dbReference type="PROSITE" id="PS50222">
    <property type="entry name" value="EF_HAND_2"/>
    <property type="match status" value="1"/>
</dbReference>
<dbReference type="HOGENOM" id="CLU_1827491_0_0_1"/>
<evidence type="ECO:0000259" key="3">
    <source>
        <dbReference type="PROSITE" id="PS50222"/>
    </source>
</evidence>
<dbReference type="RefSeq" id="XP_009048340.1">
    <property type="nucleotide sequence ID" value="XM_009050092.1"/>
</dbReference>
<dbReference type="AlphaFoldDB" id="V4AAI4"/>
<dbReference type="OrthoDB" id="6058805at2759"/>
<dbReference type="KEGG" id="lgi:LOTGIDRAFT_172907"/>
<feature type="chain" id="PRO_5012135867" description="EF-hand domain-containing protein" evidence="2">
    <location>
        <begin position="16"/>
        <end position="139"/>
    </location>
</feature>
<dbReference type="CTD" id="20242238"/>
<dbReference type="PROSITE" id="PS00018">
    <property type="entry name" value="EF_HAND_1"/>
    <property type="match status" value="1"/>
</dbReference>
<accession>V4AAI4</accession>
<keyword evidence="5" id="KW-1185">Reference proteome</keyword>
<proteinExistence type="predicted"/>
<dbReference type="InterPro" id="IPR018247">
    <property type="entry name" value="EF_Hand_1_Ca_BS"/>
</dbReference>
<organism evidence="4 5">
    <name type="scientific">Lottia gigantea</name>
    <name type="common">Giant owl limpet</name>
    <dbReference type="NCBI Taxonomy" id="225164"/>
    <lineage>
        <taxon>Eukaryota</taxon>
        <taxon>Metazoa</taxon>
        <taxon>Spiralia</taxon>
        <taxon>Lophotrochozoa</taxon>
        <taxon>Mollusca</taxon>
        <taxon>Gastropoda</taxon>
        <taxon>Patellogastropoda</taxon>
        <taxon>Lottioidea</taxon>
        <taxon>Lottiidae</taxon>
        <taxon>Lottia</taxon>
    </lineage>
</organism>
<reference evidence="4 5" key="1">
    <citation type="journal article" date="2013" name="Nature">
        <title>Insights into bilaterian evolution from three spiralian genomes.</title>
        <authorList>
            <person name="Simakov O."/>
            <person name="Marletaz F."/>
            <person name="Cho S.J."/>
            <person name="Edsinger-Gonzales E."/>
            <person name="Havlak P."/>
            <person name="Hellsten U."/>
            <person name="Kuo D.H."/>
            <person name="Larsson T."/>
            <person name="Lv J."/>
            <person name="Arendt D."/>
            <person name="Savage R."/>
            <person name="Osoegawa K."/>
            <person name="de Jong P."/>
            <person name="Grimwood J."/>
            <person name="Chapman J.A."/>
            <person name="Shapiro H."/>
            <person name="Aerts A."/>
            <person name="Otillar R.P."/>
            <person name="Terry A.Y."/>
            <person name="Boore J.L."/>
            <person name="Grigoriev I.V."/>
            <person name="Lindberg D.R."/>
            <person name="Seaver E.C."/>
            <person name="Weisblat D.A."/>
            <person name="Putnam N.H."/>
            <person name="Rokhsar D.S."/>
        </authorList>
    </citation>
    <scope>NUCLEOTIDE SEQUENCE [LARGE SCALE GENOMIC DNA]</scope>
</reference>
<dbReference type="GO" id="GO:0005509">
    <property type="term" value="F:calcium ion binding"/>
    <property type="evidence" value="ECO:0007669"/>
    <property type="project" value="InterPro"/>
</dbReference>
<gene>
    <name evidence="4" type="ORF">LOTGIDRAFT_172907</name>
</gene>
<name>V4AAI4_LOTGI</name>
<dbReference type="SUPFAM" id="SSF47473">
    <property type="entry name" value="EF-hand"/>
    <property type="match status" value="1"/>
</dbReference>
<dbReference type="OMA" id="GANCHGH"/>
<evidence type="ECO:0000256" key="2">
    <source>
        <dbReference type="SAM" id="SignalP"/>
    </source>
</evidence>
<feature type="domain" description="EF-hand" evidence="3">
    <location>
        <begin position="83"/>
        <end position="118"/>
    </location>
</feature>
<protein>
    <recommendedName>
        <fullName evidence="3">EF-hand domain-containing protein</fullName>
    </recommendedName>
</protein>